<keyword evidence="2" id="KW-1185">Reference proteome</keyword>
<evidence type="ECO:0000313" key="1">
    <source>
        <dbReference type="EMBL" id="TNN57125.1"/>
    </source>
</evidence>
<organism evidence="1 2">
    <name type="scientific">Liparis tanakae</name>
    <name type="common">Tanaka's snailfish</name>
    <dbReference type="NCBI Taxonomy" id="230148"/>
    <lineage>
        <taxon>Eukaryota</taxon>
        <taxon>Metazoa</taxon>
        <taxon>Chordata</taxon>
        <taxon>Craniata</taxon>
        <taxon>Vertebrata</taxon>
        <taxon>Euteleostomi</taxon>
        <taxon>Actinopterygii</taxon>
        <taxon>Neopterygii</taxon>
        <taxon>Teleostei</taxon>
        <taxon>Neoteleostei</taxon>
        <taxon>Acanthomorphata</taxon>
        <taxon>Eupercaria</taxon>
        <taxon>Perciformes</taxon>
        <taxon>Cottioidei</taxon>
        <taxon>Cottales</taxon>
        <taxon>Liparidae</taxon>
        <taxon>Liparis</taxon>
    </lineage>
</organism>
<gene>
    <name evidence="1" type="ORF">EYF80_032710</name>
</gene>
<evidence type="ECO:0000313" key="2">
    <source>
        <dbReference type="Proteomes" id="UP000314294"/>
    </source>
</evidence>
<comment type="caution">
    <text evidence="1">The sequence shown here is derived from an EMBL/GenBank/DDBJ whole genome shotgun (WGS) entry which is preliminary data.</text>
</comment>
<accession>A0A4Z2GVK6</accession>
<sequence length="129" mass="13834">MCEGRPCALSLEAGPQEDSVWRKGLRQTQFGGRASDCISEAGPKVDCSLEAEPKADCSLEAGPQADCSLEAGPQADCSSPCNHTLLHFPRVNASGPTTGHGVKPACFTGRVKHNLDKFCRVRQRYPGYL</sequence>
<dbReference type="AlphaFoldDB" id="A0A4Z2GVK6"/>
<dbReference type="EMBL" id="SRLO01000413">
    <property type="protein sequence ID" value="TNN57125.1"/>
    <property type="molecule type" value="Genomic_DNA"/>
</dbReference>
<protein>
    <submittedName>
        <fullName evidence="1">Uncharacterized protein</fullName>
    </submittedName>
</protein>
<reference evidence="1 2" key="1">
    <citation type="submission" date="2019-03" db="EMBL/GenBank/DDBJ databases">
        <title>First draft genome of Liparis tanakae, snailfish: a comprehensive survey of snailfish specific genes.</title>
        <authorList>
            <person name="Kim W."/>
            <person name="Song I."/>
            <person name="Jeong J.-H."/>
            <person name="Kim D."/>
            <person name="Kim S."/>
            <person name="Ryu S."/>
            <person name="Song J.Y."/>
            <person name="Lee S.K."/>
        </authorList>
    </citation>
    <scope>NUCLEOTIDE SEQUENCE [LARGE SCALE GENOMIC DNA]</scope>
    <source>
        <tissue evidence="1">Muscle</tissue>
    </source>
</reference>
<proteinExistence type="predicted"/>
<name>A0A4Z2GVK6_9TELE</name>
<dbReference type="Proteomes" id="UP000314294">
    <property type="component" value="Unassembled WGS sequence"/>
</dbReference>